<name>A0A561VCQ3_ACTTI</name>
<accession>A0A561VCQ3</accession>
<feature type="domain" description="STAS" evidence="1">
    <location>
        <begin position="11"/>
        <end position="111"/>
    </location>
</feature>
<proteinExistence type="predicted"/>
<dbReference type="InterPro" id="IPR036513">
    <property type="entry name" value="STAS_dom_sf"/>
</dbReference>
<evidence type="ECO:0000313" key="3">
    <source>
        <dbReference type="Proteomes" id="UP000320239"/>
    </source>
</evidence>
<dbReference type="EMBL" id="VIWY01000008">
    <property type="protein sequence ID" value="TWG09383.1"/>
    <property type="molecule type" value="Genomic_DNA"/>
</dbReference>
<keyword evidence="3" id="KW-1185">Reference proteome</keyword>
<dbReference type="Proteomes" id="UP000320239">
    <property type="component" value="Unassembled WGS sequence"/>
</dbReference>
<evidence type="ECO:0000259" key="1">
    <source>
        <dbReference type="PROSITE" id="PS50801"/>
    </source>
</evidence>
<dbReference type="OrthoDB" id="3622319at2"/>
<dbReference type="InterPro" id="IPR058548">
    <property type="entry name" value="MlaB-like_STAS"/>
</dbReference>
<dbReference type="SUPFAM" id="SSF52091">
    <property type="entry name" value="SpoIIaa-like"/>
    <property type="match status" value="1"/>
</dbReference>
<dbReference type="InterPro" id="IPR002645">
    <property type="entry name" value="STAS_dom"/>
</dbReference>
<protein>
    <submittedName>
        <fullName evidence="2">Anti-anti-sigma factor</fullName>
    </submittedName>
</protein>
<dbReference type="Gene3D" id="3.30.750.24">
    <property type="entry name" value="STAS domain"/>
    <property type="match status" value="1"/>
</dbReference>
<evidence type="ECO:0000313" key="2">
    <source>
        <dbReference type="EMBL" id="TWG09383.1"/>
    </source>
</evidence>
<dbReference type="CDD" id="cd07043">
    <property type="entry name" value="STAS_anti-anti-sigma_factors"/>
    <property type="match status" value="1"/>
</dbReference>
<dbReference type="Pfam" id="PF13466">
    <property type="entry name" value="STAS_2"/>
    <property type="match status" value="1"/>
</dbReference>
<dbReference type="PROSITE" id="PS50801">
    <property type="entry name" value="STAS"/>
    <property type="match status" value="1"/>
</dbReference>
<organism evidence="2 3">
    <name type="scientific">Actinoplanes teichomyceticus</name>
    <dbReference type="NCBI Taxonomy" id="1867"/>
    <lineage>
        <taxon>Bacteria</taxon>
        <taxon>Bacillati</taxon>
        <taxon>Actinomycetota</taxon>
        <taxon>Actinomycetes</taxon>
        <taxon>Micromonosporales</taxon>
        <taxon>Micromonosporaceae</taxon>
        <taxon>Actinoplanes</taxon>
    </lineage>
</organism>
<sequence>MSGDFLERGICRISVHRTARIVTVTVSGDLDLLVSAPLRELVSGLGDASTERVVVDLAALDFIDIAGLRALQQARHAVTGRGIAVTLRHPPAHLSWLVNLLGVTDLLLDAR</sequence>
<reference evidence="2 3" key="1">
    <citation type="submission" date="2019-06" db="EMBL/GenBank/DDBJ databases">
        <title>Sequencing the genomes of 1000 actinobacteria strains.</title>
        <authorList>
            <person name="Klenk H.-P."/>
        </authorList>
    </citation>
    <scope>NUCLEOTIDE SEQUENCE [LARGE SCALE GENOMIC DNA]</scope>
    <source>
        <strain evidence="2 3">DSM 43866</strain>
    </source>
</reference>
<comment type="caution">
    <text evidence="2">The sequence shown here is derived from an EMBL/GenBank/DDBJ whole genome shotgun (WGS) entry which is preliminary data.</text>
</comment>
<dbReference type="RefSeq" id="WP_122978405.1">
    <property type="nucleotide sequence ID" value="NZ_BOMX01000169.1"/>
</dbReference>
<gene>
    <name evidence="2" type="ORF">FHX34_10898</name>
</gene>
<dbReference type="AlphaFoldDB" id="A0A561VCQ3"/>